<dbReference type="Proteomes" id="UP000199555">
    <property type="component" value="Unassembled WGS sequence"/>
</dbReference>
<organism evidence="2 3">
    <name type="scientific">Paracoccus chinensis</name>
    <dbReference type="NCBI Taxonomy" id="525640"/>
    <lineage>
        <taxon>Bacteria</taxon>
        <taxon>Pseudomonadati</taxon>
        <taxon>Pseudomonadota</taxon>
        <taxon>Alphaproteobacteria</taxon>
        <taxon>Rhodobacterales</taxon>
        <taxon>Paracoccaceae</taxon>
        <taxon>Paracoccus</taxon>
    </lineage>
</organism>
<dbReference type="Gene3D" id="6.20.20.10">
    <property type="match status" value="1"/>
</dbReference>
<dbReference type="InterPro" id="IPR036410">
    <property type="entry name" value="HSP_DnaJ_Cys-rich_dom_sf"/>
</dbReference>
<gene>
    <name evidence="2" type="ORF">SAMN04487971_11538</name>
</gene>
<evidence type="ECO:0000256" key="1">
    <source>
        <dbReference type="SAM" id="MobiDB-lite"/>
    </source>
</evidence>
<dbReference type="RefSeq" id="WP_175558882.1">
    <property type="nucleotide sequence ID" value="NZ_FNGE01000015.1"/>
</dbReference>
<proteinExistence type="predicted"/>
<dbReference type="EMBL" id="FNGE01000015">
    <property type="protein sequence ID" value="SDL62629.1"/>
    <property type="molecule type" value="Genomic_DNA"/>
</dbReference>
<sequence>MSQTENPEAVPPGTPGSGENTCRNCDGTGKVDGKTCPDCEGSGKVMTPIGGA</sequence>
<feature type="region of interest" description="Disordered" evidence="1">
    <location>
        <begin position="1"/>
        <end position="52"/>
    </location>
</feature>
<evidence type="ECO:0000313" key="3">
    <source>
        <dbReference type="Proteomes" id="UP000199555"/>
    </source>
</evidence>
<reference evidence="3" key="1">
    <citation type="submission" date="2016-10" db="EMBL/GenBank/DDBJ databases">
        <authorList>
            <person name="Varghese N."/>
            <person name="Submissions S."/>
        </authorList>
    </citation>
    <scope>NUCLEOTIDE SEQUENCE [LARGE SCALE GENOMIC DNA]</scope>
    <source>
        <strain evidence="3">CGMCC 1.7655</strain>
    </source>
</reference>
<protein>
    <recommendedName>
        <fullName evidence="4">Chaperone protein DnaJ</fullName>
    </recommendedName>
</protein>
<name>A0A1G9LKV1_9RHOB</name>
<evidence type="ECO:0008006" key="4">
    <source>
        <dbReference type="Google" id="ProtNLM"/>
    </source>
</evidence>
<keyword evidence="3" id="KW-1185">Reference proteome</keyword>
<evidence type="ECO:0000313" key="2">
    <source>
        <dbReference type="EMBL" id="SDL62629.1"/>
    </source>
</evidence>
<dbReference type="SUPFAM" id="SSF57938">
    <property type="entry name" value="DnaJ/Hsp40 cysteine-rich domain"/>
    <property type="match status" value="1"/>
</dbReference>
<accession>A0A1G9LKV1</accession>
<dbReference type="STRING" id="525640.SAMN04487971_11538"/>
<dbReference type="AlphaFoldDB" id="A0A1G9LKV1"/>